<name>A0A8S5LVL0_9CAUD</name>
<dbReference type="InterPro" id="IPR041682">
    <property type="entry name" value="AAA_14"/>
</dbReference>
<evidence type="ECO:0000259" key="2">
    <source>
        <dbReference type="Pfam" id="PF13635"/>
    </source>
</evidence>
<feature type="domain" description="AAA" evidence="1">
    <location>
        <begin position="26"/>
        <end position="139"/>
    </location>
</feature>
<feature type="domain" description="DUF4143" evidence="2">
    <location>
        <begin position="204"/>
        <end position="373"/>
    </location>
</feature>
<dbReference type="InterPro" id="IPR025420">
    <property type="entry name" value="DUF4143"/>
</dbReference>
<proteinExistence type="predicted"/>
<dbReference type="Pfam" id="PF13173">
    <property type="entry name" value="AAA_14"/>
    <property type="match status" value="1"/>
</dbReference>
<dbReference type="Pfam" id="PF13635">
    <property type="entry name" value="DUF4143"/>
    <property type="match status" value="1"/>
</dbReference>
<dbReference type="EMBL" id="BK014748">
    <property type="protein sequence ID" value="DAD73903.1"/>
    <property type="molecule type" value="Genomic_DNA"/>
</dbReference>
<accession>A0A8S5LVL0</accession>
<evidence type="ECO:0000313" key="3">
    <source>
        <dbReference type="EMBL" id="DAD73903.1"/>
    </source>
</evidence>
<dbReference type="PANTHER" id="PTHR43566">
    <property type="entry name" value="CONSERVED PROTEIN"/>
    <property type="match status" value="1"/>
</dbReference>
<dbReference type="PANTHER" id="PTHR43566:SF1">
    <property type="entry name" value="AAA+ ATPASE DOMAIN-CONTAINING PROTEIN"/>
    <property type="match status" value="1"/>
</dbReference>
<reference evidence="3" key="1">
    <citation type="journal article" date="2021" name="Proc. Natl. Acad. Sci. U.S.A.">
        <title>A Catalog of Tens of Thousands of Viruses from Human Metagenomes Reveals Hidden Associations with Chronic Diseases.</title>
        <authorList>
            <person name="Tisza M.J."/>
            <person name="Buck C.B."/>
        </authorList>
    </citation>
    <scope>NUCLEOTIDE SEQUENCE</scope>
    <source>
        <strain evidence="3">CtFn287</strain>
    </source>
</reference>
<evidence type="ECO:0008006" key="4">
    <source>
        <dbReference type="Google" id="ProtNLM"/>
    </source>
</evidence>
<organism evidence="3">
    <name type="scientific">Siphoviridae sp. ctFn287</name>
    <dbReference type="NCBI Taxonomy" id="2826215"/>
    <lineage>
        <taxon>Viruses</taxon>
        <taxon>Duplodnaviria</taxon>
        <taxon>Heunggongvirae</taxon>
        <taxon>Uroviricota</taxon>
        <taxon>Caudoviricetes</taxon>
    </lineage>
</organism>
<sequence>MPLTKAGYKKRLVDKEIEENLKIFGALSIEGPKWCGKTWTALNHSNSVAFLNNTEDNFREKHLAEMDVNLVLNKEFPETIDEWQEVPSIWDAVRFKCDQDKNKGKYILTGSATPVTDKIHHSGAGRICKIKMYTMSLYESGESSGDVSLSELFKGKFTNKLVEKTEFNKLADLIVRGGWPEVIDLDTKSAMKVTRSYIEAVLDKDIIEIDNIKRDKNKMEMLLRSLARNESSISSNSVLVKDICESSDENELMISRNTVSDYLNVLNRLHLIENQDSFMYKIRSRSNVGKNPKRHFTDPSLGCAALNITPEKLMNDLNTFGLYFEALCERDLRIYAQNIGAKLYHYRDNVSGLEVDSIIELSDGEYGAIEIKLGSNMEEEAADNLKKFYNLAEVKPKFMCIICGLYNAVVKRKDGIYVLPITALKP</sequence>
<evidence type="ECO:0000259" key="1">
    <source>
        <dbReference type="Pfam" id="PF13173"/>
    </source>
</evidence>
<protein>
    <recommendedName>
        <fullName evidence="4">ATPase</fullName>
    </recommendedName>
</protein>